<evidence type="ECO:0000259" key="1">
    <source>
        <dbReference type="Pfam" id="PF01370"/>
    </source>
</evidence>
<evidence type="ECO:0000313" key="3">
    <source>
        <dbReference type="Proteomes" id="UP001165124"/>
    </source>
</evidence>
<dbReference type="SUPFAM" id="SSF51735">
    <property type="entry name" value="NAD(P)-binding Rossmann-fold domains"/>
    <property type="match status" value="1"/>
</dbReference>
<accession>A0A9W6UWR5</accession>
<dbReference type="InterPro" id="IPR036291">
    <property type="entry name" value="NAD(P)-bd_dom_sf"/>
</dbReference>
<dbReference type="InterPro" id="IPR050177">
    <property type="entry name" value="Lipid_A_modif_metabolic_enz"/>
</dbReference>
<comment type="caution">
    <text evidence="2">The sequence shown here is derived from an EMBL/GenBank/DDBJ whole genome shotgun (WGS) entry which is preliminary data.</text>
</comment>
<feature type="domain" description="NAD-dependent epimerase/dehydratase" evidence="1">
    <location>
        <begin position="3"/>
        <end position="127"/>
    </location>
</feature>
<dbReference type="RefSeq" id="WP_067916095.1">
    <property type="nucleotide sequence ID" value="NZ_BSRZ01000004.1"/>
</dbReference>
<dbReference type="Proteomes" id="UP001165124">
    <property type="component" value="Unassembled WGS sequence"/>
</dbReference>
<dbReference type="Pfam" id="PF01370">
    <property type="entry name" value="Epimerase"/>
    <property type="match status" value="2"/>
</dbReference>
<gene>
    <name evidence="2" type="primary">galE</name>
    <name evidence="2" type="ORF">Arub01_21940</name>
</gene>
<proteinExistence type="predicted"/>
<dbReference type="EMBL" id="BSRZ01000004">
    <property type="protein sequence ID" value="GLW63950.1"/>
    <property type="molecule type" value="Genomic_DNA"/>
</dbReference>
<protein>
    <submittedName>
        <fullName evidence="2">UDP-glucose 4-epimerase</fullName>
    </submittedName>
</protein>
<name>A0A9W6UWR5_9ACTN</name>
<dbReference type="AlphaFoldDB" id="A0A9W6UWR5"/>
<organism evidence="2 3">
    <name type="scientific">Actinomadura rubrobrunea</name>
    <dbReference type="NCBI Taxonomy" id="115335"/>
    <lineage>
        <taxon>Bacteria</taxon>
        <taxon>Bacillati</taxon>
        <taxon>Actinomycetota</taxon>
        <taxon>Actinomycetes</taxon>
        <taxon>Streptosporangiales</taxon>
        <taxon>Thermomonosporaceae</taxon>
        <taxon>Actinomadura</taxon>
    </lineage>
</organism>
<sequence length="352" mass="37984">MHVLVTGGAGFIGSRVVSALLADGHRVRVLDALLPEVHDTEPALPDDVEFMRGDVRDEDTVRRALRGVDAVSHHAAMVGRGREILDARRYADCNDVGTATLLVAMTEAGVERLALASSVVVYGEGRYRCREHGLVRPPRRAERDLAAGRFEPRCPRCGRDLLPEAIDEDDPLSPAYNVYAVTKLAQENLVAAWATETGGSAAALRYHSVYGPGMLASTYTGVSGSFHGAVVTGRPPRVFEDGRSRRDFVHVDDAASANVLALRHAAAGFRAYNVGSGTPHTIYEVARTLSEAAGAPEPVVTGEYRVADMRHIYGSTERITRELGWRPRVDFTAGIREFALSPMRTGAAAAAR</sequence>
<feature type="domain" description="NAD-dependent epimerase/dehydratase" evidence="1">
    <location>
        <begin position="166"/>
        <end position="275"/>
    </location>
</feature>
<dbReference type="PANTHER" id="PTHR43245:SF13">
    <property type="entry name" value="UDP-D-APIOSE_UDP-D-XYLOSE SYNTHASE 2"/>
    <property type="match status" value="1"/>
</dbReference>
<evidence type="ECO:0000313" key="2">
    <source>
        <dbReference type="EMBL" id="GLW63950.1"/>
    </source>
</evidence>
<dbReference type="InterPro" id="IPR001509">
    <property type="entry name" value="Epimerase_deHydtase"/>
</dbReference>
<reference evidence="2" key="1">
    <citation type="submission" date="2023-02" db="EMBL/GenBank/DDBJ databases">
        <title>Actinomadura rubrobrunea NBRC 14622.</title>
        <authorList>
            <person name="Ichikawa N."/>
            <person name="Sato H."/>
            <person name="Tonouchi N."/>
        </authorList>
    </citation>
    <scope>NUCLEOTIDE SEQUENCE</scope>
    <source>
        <strain evidence="2">NBRC 14622</strain>
    </source>
</reference>
<keyword evidence="3" id="KW-1185">Reference proteome</keyword>
<dbReference type="PRINTS" id="PR01713">
    <property type="entry name" value="NUCEPIMERASE"/>
</dbReference>
<dbReference type="Gene3D" id="3.40.50.720">
    <property type="entry name" value="NAD(P)-binding Rossmann-like Domain"/>
    <property type="match status" value="1"/>
</dbReference>
<dbReference type="PANTHER" id="PTHR43245">
    <property type="entry name" value="BIFUNCTIONAL POLYMYXIN RESISTANCE PROTEIN ARNA"/>
    <property type="match status" value="1"/>
</dbReference>